<evidence type="ECO:0000256" key="8">
    <source>
        <dbReference type="ARBA" id="ARBA00022801"/>
    </source>
</evidence>
<dbReference type="PANTHER" id="PTHR42944">
    <property type="entry name" value="ADENINE DNA GLYCOSYLASE"/>
    <property type="match status" value="1"/>
</dbReference>
<dbReference type="GO" id="GO:0046872">
    <property type="term" value="F:metal ion binding"/>
    <property type="evidence" value="ECO:0007669"/>
    <property type="project" value="UniProtKB-KW"/>
</dbReference>
<dbReference type="InterPro" id="IPR000445">
    <property type="entry name" value="HhH_motif"/>
</dbReference>
<dbReference type="InterPro" id="IPR003265">
    <property type="entry name" value="HhH-GPD_domain"/>
</dbReference>
<dbReference type="SUPFAM" id="SSF48150">
    <property type="entry name" value="DNA-glycosylase"/>
    <property type="match status" value="1"/>
</dbReference>
<keyword evidence="10" id="KW-0411">Iron-sulfur</keyword>
<dbReference type="GO" id="GO:0032357">
    <property type="term" value="F:oxidized purine DNA binding"/>
    <property type="evidence" value="ECO:0007669"/>
    <property type="project" value="TreeGrafter"/>
</dbReference>
<proteinExistence type="inferred from homology"/>
<dbReference type="InterPro" id="IPR011257">
    <property type="entry name" value="DNA_glycosylase"/>
</dbReference>
<dbReference type="InterPro" id="IPR044298">
    <property type="entry name" value="MIG/MutY"/>
</dbReference>
<name>A0A382RWX5_9ZZZZ</name>
<keyword evidence="6" id="KW-0479">Metal-binding</keyword>
<dbReference type="Pfam" id="PF00730">
    <property type="entry name" value="HhH-GPD"/>
    <property type="match status" value="1"/>
</dbReference>
<evidence type="ECO:0000256" key="11">
    <source>
        <dbReference type="ARBA" id="ARBA00023204"/>
    </source>
</evidence>
<keyword evidence="7" id="KW-0227">DNA damage</keyword>
<dbReference type="GO" id="GO:0034039">
    <property type="term" value="F:8-oxo-7,8-dihydroguanine DNA N-glycosylase activity"/>
    <property type="evidence" value="ECO:0007669"/>
    <property type="project" value="TreeGrafter"/>
</dbReference>
<gene>
    <name evidence="14" type="ORF">METZ01_LOCUS355020</name>
</gene>
<comment type="cofactor">
    <cofactor evidence="2">
        <name>[4Fe-4S] cluster</name>
        <dbReference type="ChEBI" id="CHEBI:49883"/>
    </cofactor>
</comment>
<evidence type="ECO:0000256" key="5">
    <source>
        <dbReference type="ARBA" id="ARBA00022023"/>
    </source>
</evidence>
<feature type="domain" description="HhH-GPD" evidence="13">
    <location>
        <begin position="42"/>
        <end position="191"/>
    </location>
</feature>
<organism evidence="14">
    <name type="scientific">marine metagenome</name>
    <dbReference type="NCBI Taxonomy" id="408172"/>
    <lineage>
        <taxon>unclassified sequences</taxon>
        <taxon>metagenomes</taxon>
        <taxon>ecological metagenomes</taxon>
    </lineage>
</organism>
<dbReference type="GO" id="GO:0000701">
    <property type="term" value="F:purine-specific mismatch base pair DNA N-glycosylase activity"/>
    <property type="evidence" value="ECO:0007669"/>
    <property type="project" value="UniProtKB-EC"/>
</dbReference>
<dbReference type="AlphaFoldDB" id="A0A382RWX5"/>
<evidence type="ECO:0000256" key="12">
    <source>
        <dbReference type="ARBA" id="ARBA00023295"/>
    </source>
</evidence>
<dbReference type="SMART" id="SM00478">
    <property type="entry name" value="ENDO3c"/>
    <property type="match status" value="1"/>
</dbReference>
<dbReference type="GO" id="GO:0051536">
    <property type="term" value="F:iron-sulfur cluster binding"/>
    <property type="evidence" value="ECO:0007669"/>
    <property type="project" value="UniProtKB-KW"/>
</dbReference>
<protein>
    <recommendedName>
        <fullName evidence="5">Adenine DNA glycosylase</fullName>
        <ecNumber evidence="4">3.2.2.31</ecNumber>
    </recommendedName>
</protein>
<dbReference type="GO" id="GO:0006284">
    <property type="term" value="P:base-excision repair"/>
    <property type="evidence" value="ECO:0007669"/>
    <property type="project" value="InterPro"/>
</dbReference>
<dbReference type="GO" id="GO:0006298">
    <property type="term" value="P:mismatch repair"/>
    <property type="evidence" value="ECO:0007669"/>
    <property type="project" value="TreeGrafter"/>
</dbReference>
<dbReference type="Pfam" id="PF00633">
    <property type="entry name" value="HHH"/>
    <property type="match status" value="1"/>
</dbReference>
<evidence type="ECO:0000313" key="14">
    <source>
        <dbReference type="EMBL" id="SVD02166.1"/>
    </source>
</evidence>
<dbReference type="Gene3D" id="1.10.340.30">
    <property type="entry name" value="Hypothetical protein, domain 2"/>
    <property type="match status" value="1"/>
</dbReference>
<keyword evidence="11" id="KW-0234">DNA repair</keyword>
<dbReference type="EC" id="3.2.2.31" evidence="4"/>
<keyword evidence="8" id="KW-0378">Hydrolase</keyword>
<evidence type="ECO:0000256" key="10">
    <source>
        <dbReference type="ARBA" id="ARBA00023014"/>
    </source>
</evidence>
<sequence>MEKIIKKKLFLWYRKNHRKLPWRKLYKNQLPNPYYIFISEYMLQQTTVSTVKNRFSEFINLWPNVKLLAKISKPRILNFWSGLGYYSRAKNLLLASKIIHTKYKDKIPDNYEDLISLPGIGDYTAKAILGIAYNKPVLPLDANIERILARLHCIKKPLIKNKNKLKKIASFYISKKSSTNLIQAFMDYGSLICLPRIPICDKCIIREHCKANRENEQNLIPFKPKKRSKKLIKYSRAYVLSNEKNEI</sequence>
<accession>A0A382RWX5</accession>
<reference evidence="14" key="1">
    <citation type="submission" date="2018-05" db="EMBL/GenBank/DDBJ databases">
        <authorList>
            <person name="Lanie J.A."/>
            <person name="Ng W.-L."/>
            <person name="Kazmierczak K.M."/>
            <person name="Andrzejewski T.M."/>
            <person name="Davidsen T.M."/>
            <person name="Wayne K.J."/>
            <person name="Tettelin H."/>
            <person name="Glass J.I."/>
            <person name="Rusch D."/>
            <person name="Podicherti R."/>
            <person name="Tsui H.-C.T."/>
            <person name="Winkler M.E."/>
        </authorList>
    </citation>
    <scope>NUCLEOTIDE SEQUENCE</scope>
</reference>
<evidence type="ECO:0000256" key="1">
    <source>
        <dbReference type="ARBA" id="ARBA00000843"/>
    </source>
</evidence>
<keyword evidence="9" id="KW-0408">Iron</keyword>
<dbReference type="EMBL" id="UINC01124784">
    <property type="protein sequence ID" value="SVD02166.1"/>
    <property type="molecule type" value="Genomic_DNA"/>
</dbReference>
<evidence type="ECO:0000256" key="9">
    <source>
        <dbReference type="ARBA" id="ARBA00023004"/>
    </source>
</evidence>
<evidence type="ECO:0000256" key="6">
    <source>
        <dbReference type="ARBA" id="ARBA00022723"/>
    </source>
</evidence>
<dbReference type="PANTHER" id="PTHR42944:SF1">
    <property type="entry name" value="ADENINE DNA GLYCOSYLASE"/>
    <property type="match status" value="1"/>
</dbReference>
<dbReference type="Gene3D" id="1.10.1670.10">
    <property type="entry name" value="Helix-hairpin-Helix base-excision DNA repair enzymes (C-terminal)"/>
    <property type="match status" value="1"/>
</dbReference>
<evidence type="ECO:0000256" key="3">
    <source>
        <dbReference type="ARBA" id="ARBA00008343"/>
    </source>
</evidence>
<evidence type="ECO:0000256" key="2">
    <source>
        <dbReference type="ARBA" id="ARBA00001966"/>
    </source>
</evidence>
<feature type="non-terminal residue" evidence="14">
    <location>
        <position position="247"/>
    </location>
</feature>
<comment type="catalytic activity">
    <reaction evidence="1">
        <text>Hydrolyzes free adenine bases from 7,8-dihydro-8-oxoguanine:adenine mismatched double-stranded DNA, leaving an apurinic site.</text>
        <dbReference type="EC" id="3.2.2.31"/>
    </reaction>
</comment>
<dbReference type="GO" id="GO:0035485">
    <property type="term" value="F:adenine/guanine mispair binding"/>
    <property type="evidence" value="ECO:0007669"/>
    <property type="project" value="TreeGrafter"/>
</dbReference>
<dbReference type="InterPro" id="IPR023170">
    <property type="entry name" value="HhH_base_excis_C"/>
</dbReference>
<dbReference type="CDD" id="cd00056">
    <property type="entry name" value="ENDO3c"/>
    <property type="match status" value="1"/>
</dbReference>
<evidence type="ECO:0000256" key="7">
    <source>
        <dbReference type="ARBA" id="ARBA00022763"/>
    </source>
</evidence>
<evidence type="ECO:0000259" key="13">
    <source>
        <dbReference type="SMART" id="SM00478"/>
    </source>
</evidence>
<evidence type="ECO:0000256" key="4">
    <source>
        <dbReference type="ARBA" id="ARBA00012045"/>
    </source>
</evidence>
<comment type="similarity">
    <text evidence="3">Belongs to the Nth/MutY family.</text>
</comment>
<keyword evidence="12" id="KW-0326">Glycosidase</keyword>